<gene>
    <name evidence="1" type="ORF">J8F10_06115</name>
</gene>
<protein>
    <submittedName>
        <fullName evidence="1">Uncharacterized protein</fullName>
    </submittedName>
</protein>
<dbReference type="Proteomes" id="UP000676565">
    <property type="component" value="Unassembled WGS sequence"/>
</dbReference>
<organism evidence="1 2">
    <name type="scientific">Gemmata palustris</name>
    <dbReference type="NCBI Taxonomy" id="2822762"/>
    <lineage>
        <taxon>Bacteria</taxon>
        <taxon>Pseudomonadati</taxon>
        <taxon>Planctomycetota</taxon>
        <taxon>Planctomycetia</taxon>
        <taxon>Gemmatales</taxon>
        <taxon>Gemmataceae</taxon>
        <taxon>Gemmata</taxon>
    </lineage>
</organism>
<dbReference type="RefSeq" id="WP_210652967.1">
    <property type="nucleotide sequence ID" value="NZ_JAGKQQ010000001.1"/>
</dbReference>
<dbReference type="EMBL" id="JAGKQQ010000001">
    <property type="protein sequence ID" value="MBP3954856.1"/>
    <property type="molecule type" value="Genomic_DNA"/>
</dbReference>
<name>A0ABS5BMC6_9BACT</name>
<evidence type="ECO:0000313" key="2">
    <source>
        <dbReference type="Proteomes" id="UP000676565"/>
    </source>
</evidence>
<comment type="caution">
    <text evidence="1">The sequence shown here is derived from an EMBL/GenBank/DDBJ whole genome shotgun (WGS) entry which is preliminary data.</text>
</comment>
<sequence length="52" mass="5945">MILSHHRPQDEKLQWELVPLLAAADTLANYVQHKHEVAEFTPGCPAFSLLYD</sequence>
<keyword evidence="2" id="KW-1185">Reference proteome</keyword>
<evidence type="ECO:0000313" key="1">
    <source>
        <dbReference type="EMBL" id="MBP3954856.1"/>
    </source>
</evidence>
<proteinExistence type="predicted"/>
<accession>A0ABS5BMC6</accession>
<reference evidence="1 2" key="1">
    <citation type="submission" date="2021-04" db="EMBL/GenBank/DDBJ databases">
        <authorList>
            <person name="Ivanova A."/>
        </authorList>
    </citation>
    <scope>NUCLEOTIDE SEQUENCE [LARGE SCALE GENOMIC DNA]</scope>
    <source>
        <strain evidence="1 2">G18</strain>
    </source>
</reference>